<comment type="caution">
    <text evidence="2">The sequence shown here is derived from an EMBL/GenBank/DDBJ whole genome shotgun (WGS) entry which is preliminary data.</text>
</comment>
<reference evidence="2 3" key="1">
    <citation type="journal article" date="2019" name="Plant Biotechnol. J.">
        <title>The red bayberry genome and genetic basis of sex determination.</title>
        <authorList>
            <person name="Jia H.M."/>
            <person name="Jia H.J."/>
            <person name="Cai Q.L."/>
            <person name="Wang Y."/>
            <person name="Zhao H.B."/>
            <person name="Yang W.F."/>
            <person name="Wang G.Y."/>
            <person name="Li Y.H."/>
            <person name="Zhan D.L."/>
            <person name="Shen Y.T."/>
            <person name="Niu Q.F."/>
            <person name="Chang L."/>
            <person name="Qiu J."/>
            <person name="Zhao L."/>
            <person name="Xie H.B."/>
            <person name="Fu W.Y."/>
            <person name="Jin J."/>
            <person name="Li X.W."/>
            <person name="Jiao Y."/>
            <person name="Zhou C.C."/>
            <person name="Tu T."/>
            <person name="Chai C.Y."/>
            <person name="Gao J.L."/>
            <person name="Fan L.J."/>
            <person name="van de Weg E."/>
            <person name="Wang J.Y."/>
            <person name="Gao Z.S."/>
        </authorList>
    </citation>
    <scope>NUCLEOTIDE SEQUENCE [LARGE SCALE GENOMIC DNA]</scope>
    <source>
        <tissue evidence="2">Leaves</tissue>
    </source>
</reference>
<accession>A0A6A1WAZ3</accession>
<keyword evidence="1" id="KW-1133">Transmembrane helix</keyword>
<dbReference type="OrthoDB" id="2012753at2759"/>
<proteinExistence type="predicted"/>
<evidence type="ECO:0000256" key="1">
    <source>
        <dbReference type="SAM" id="Phobius"/>
    </source>
</evidence>
<organism evidence="2 3">
    <name type="scientific">Morella rubra</name>
    <name type="common">Chinese bayberry</name>
    <dbReference type="NCBI Taxonomy" id="262757"/>
    <lineage>
        <taxon>Eukaryota</taxon>
        <taxon>Viridiplantae</taxon>
        <taxon>Streptophyta</taxon>
        <taxon>Embryophyta</taxon>
        <taxon>Tracheophyta</taxon>
        <taxon>Spermatophyta</taxon>
        <taxon>Magnoliopsida</taxon>
        <taxon>eudicotyledons</taxon>
        <taxon>Gunneridae</taxon>
        <taxon>Pentapetalae</taxon>
        <taxon>rosids</taxon>
        <taxon>fabids</taxon>
        <taxon>Fagales</taxon>
        <taxon>Myricaceae</taxon>
        <taxon>Morella</taxon>
    </lineage>
</organism>
<dbReference type="Proteomes" id="UP000516437">
    <property type="component" value="Chromosome 2"/>
</dbReference>
<evidence type="ECO:0000313" key="3">
    <source>
        <dbReference type="Proteomes" id="UP000516437"/>
    </source>
</evidence>
<protein>
    <submittedName>
        <fullName evidence="2">Uncharacterized protein</fullName>
    </submittedName>
</protein>
<keyword evidence="3" id="KW-1185">Reference proteome</keyword>
<keyword evidence="1" id="KW-0812">Transmembrane</keyword>
<keyword evidence="1" id="KW-0472">Membrane</keyword>
<gene>
    <name evidence="2" type="ORF">CJ030_MR2G005197</name>
</gene>
<sequence>MHYEVRIAFWKILCPGARIAVKVNFTYLKVEENALKNAPPEETEASGEVNMEASISTDDVIRAGGELGMISVAFFLLLVILLTLRPRCQRV</sequence>
<evidence type="ECO:0000313" key="2">
    <source>
        <dbReference type="EMBL" id="KAB1222381.1"/>
    </source>
</evidence>
<feature type="transmembrane region" description="Helical" evidence="1">
    <location>
        <begin position="67"/>
        <end position="84"/>
    </location>
</feature>
<name>A0A6A1WAZ3_9ROSI</name>
<dbReference type="EMBL" id="RXIC02000020">
    <property type="protein sequence ID" value="KAB1222381.1"/>
    <property type="molecule type" value="Genomic_DNA"/>
</dbReference>
<dbReference type="AlphaFoldDB" id="A0A6A1WAZ3"/>